<evidence type="ECO:0000313" key="2">
    <source>
        <dbReference type="EMBL" id="PSS23041.1"/>
    </source>
</evidence>
<dbReference type="GeneID" id="36572555"/>
<protein>
    <submittedName>
        <fullName evidence="2">Uncharacterized protein</fullName>
    </submittedName>
</protein>
<dbReference type="AlphaFoldDB" id="A0A2T3B873"/>
<organism evidence="2 3">
    <name type="scientific">Amorphotheca resinae ATCC 22711</name>
    <dbReference type="NCBI Taxonomy" id="857342"/>
    <lineage>
        <taxon>Eukaryota</taxon>
        <taxon>Fungi</taxon>
        <taxon>Dikarya</taxon>
        <taxon>Ascomycota</taxon>
        <taxon>Pezizomycotina</taxon>
        <taxon>Leotiomycetes</taxon>
        <taxon>Helotiales</taxon>
        <taxon>Amorphothecaceae</taxon>
        <taxon>Amorphotheca</taxon>
    </lineage>
</organism>
<gene>
    <name evidence="2" type="ORF">M430DRAFT_212517</name>
</gene>
<feature type="region of interest" description="Disordered" evidence="1">
    <location>
        <begin position="1"/>
        <end position="21"/>
    </location>
</feature>
<dbReference type="RefSeq" id="XP_024723087.1">
    <property type="nucleotide sequence ID" value="XM_024864474.1"/>
</dbReference>
<name>A0A2T3B873_AMORE</name>
<reference evidence="2 3" key="1">
    <citation type="journal article" date="2018" name="New Phytol.">
        <title>Comparative genomics and transcriptomics depict ericoid mycorrhizal fungi as versatile saprotrophs and plant mutualists.</title>
        <authorList>
            <person name="Martino E."/>
            <person name="Morin E."/>
            <person name="Grelet G.A."/>
            <person name="Kuo A."/>
            <person name="Kohler A."/>
            <person name="Daghino S."/>
            <person name="Barry K.W."/>
            <person name="Cichocki N."/>
            <person name="Clum A."/>
            <person name="Dockter R.B."/>
            <person name="Hainaut M."/>
            <person name="Kuo R.C."/>
            <person name="LaButti K."/>
            <person name="Lindahl B.D."/>
            <person name="Lindquist E.A."/>
            <person name="Lipzen A."/>
            <person name="Khouja H.R."/>
            <person name="Magnuson J."/>
            <person name="Murat C."/>
            <person name="Ohm R.A."/>
            <person name="Singer S.W."/>
            <person name="Spatafora J.W."/>
            <person name="Wang M."/>
            <person name="Veneault-Fourrey C."/>
            <person name="Henrissat B."/>
            <person name="Grigoriev I.V."/>
            <person name="Martin F.M."/>
            <person name="Perotto S."/>
        </authorList>
    </citation>
    <scope>NUCLEOTIDE SEQUENCE [LARGE SCALE GENOMIC DNA]</scope>
    <source>
        <strain evidence="2 3">ATCC 22711</strain>
    </source>
</reference>
<proteinExistence type="predicted"/>
<keyword evidence="3" id="KW-1185">Reference proteome</keyword>
<feature type="compositionally biased region" description="Pro residues" evidence="1">
    <location>
        <begin position="1"/>
        <end position="12"/>
    </location>
</feature>
<dbReference type="EMBL" id="KZ679008">
    <property type="protein sequence ID" value="PSS23041.1"/>
    <property type="molecule type" value="Genomic_DNA"/>
</dbReference>
<sequence length="170" mass="18707">MNTSPDLPPLEAPPHCLQRSPRGASPLPATPCLRGQVPISVSREFFRCCSHPSIHPSILPPSLSSSTHHRFTIDVLTLLPSLHSIPTVRGSPLYHIHLEPLTTCIPFSKKVQIHFSTSSIHSKLSYPPSTPRPRTVIEREATAVRTVRSIVNVCYSILDCPSGFHSKLPT</sequence>
<dbReference type="InParanoid" id="A0A2T3B873"/>
<dbReference type="Proteomes" id="UP000241818">
    <property type="component" value="Unassembled WGS sequence"/>
</dbReference>
<evidence type="ECO:0000256" key="1">
    <source>
        <dbReference type="SAM" id="MobiDB-lite"/>
    </source>
</evidence>
<evidence type="ECO:0000313" key="3">
    <source>
        <dbReference type="Proteomes" id="UP000241818"/>
    </source>
</evidence>
<accession>A0A2T3B873</accession>